<evidence type="ECO:0000256" key="1">
    <source>
        <dbReference type="SAM" id="Phobius"/>
    </source>
</evidence>
<feature type="transmembrane region" description="Helical" evidence="1">
    <location>
        <begin position="20"/>
        <end position="37"/>
    </location>
</feature>
<sequence length="101" mass="10187">MPHEPEPATRGDLPAHRVRWLAGALVATTVAVVLTVVGDGVPPVGTGTWGSLVDAGHAAAWGALAVAAWIATARGRWVGVCSVLAALALGLYLLFVGAVVL</sequence>
<dbReference type="Proteomes" id="UP000199022">
    <property type="component" value="Unassembled WGS sequence"/>
</dbReference>
<gene>
    <name evidence="2" type="ORF">SAMN05661030_0853</name>
</gene>
<keyword evidence="1" id="KW-0472">Membrane</keyword>
<feature type="transmembrane region" description="Helical" evidence="1">
    <location>
        <begin position="49"/>
        <end position="70"/>
    </location>
</feature>
<feature type="transmembrane region" description="Helical" evidence="1">
    <location>
        <begin position="77"/>
        <end position="100"/>
    </location>
</feature>
<dbReference type="RefSeq" id="WP_091554964.1">
    <property type="nucleotide sequence ID" value="NZ_BNAC01000003.1"/>
</dbReference>
<organism evidence="2 3">
    <name type="scientific">Klenkia taihuensis</name>
    <dbReference type="NCBI Taxonomy" id="1225127"/>
    <lineage>
        <taxon>Bacteria</taxon>
        <taxon>Bacillati</taxon>
        <taxon>Actinomycetota</taxon>
        <taxon>Actinomycetes</taxon>
        <taxon>Geodermatophilales</taxon>
        <taxon>Geodermatophilaceae</taxon>
        <taxon>Klenkia</taxon>
    </lineage>
</organism>
<reference evidence="3" key="1">
    <citation type="submission" date="2016-10" db="EMBL/GenBank/DDBJ databases">
        <authorList>
            <person name="Varghese N."/>
            <person name="Submissions S."/>
        </authorList>
    </citation>
    <scope>NUCLEOTIDE SEQUENCE [LARGE SCALE GENOMIC DNA]</scope>
    <source>
        <strain evidence="3">DSM 45962</strain>
    </source>
</reference>
<keyword evidence="1" id="KW-0812">Transmembrane</keyword>
<accession>A0A1I1ISH6</accession>
<name>A0A1I1ISH6_9ACTN</name>
<protein>
    <submittedName>
        <fullName evidence="2">Uncharacterized protein</fullName>
    </submittedName>
</protein>
<evidence type="ECO:0000313" key="2">
    <source>
        <dbReference type="EMBL" id="SFC39184.1"/>
    </source>
</evidence>
<evidence type="ECO:0000313" key="3">
    <source>
        <dbReference type="Proteomes" id="UP000199022"/>
    </source>
</evidence>
<keyword evidence="3" id="KW-1185">Reference proteome</keyword>
<keyword evidence="1" id="KW-1133">Transmembrane helix</keyword>
<dbReference type="AlphaFoldDB" id="A0A1I1ISH6"/>
<dbReference type="EMBL" id="FOMD01000001">
    <property type="protein sequence ID" value="SFC39184.1"/>
    <property type="molecule type" value="Genomic_DNA"/>
</dbReference>
<proteinExistence type="predicted"/>